<dbReference type="FunFam" id="3.40.50.10800:FF:000001">
    <property type="entry name" value="Quinolinate synthase A"/>
    <property type="match status" value="1"/>
</dbReference>
<comment type="catalytic activity">
    <reaction evidence="10">
        <text>iminosuccinate + dihydroxyacetone phosphate = quinolinate + phosphate + 2 H2O + H(+)</text>
        <dbReference type="Rhea" id="RHEA:25888"/>
        <dbReference type="ChEBI" id="CHEBI:15377"/>
        <dbReference type="ChEBI" id="CHEBI:15378"/>
        <dbReference type="ChEBI" id="CHEBI:29959"/>
        <dbReference type="ChEBI" id="CHEBI:43474"/>
        <dbReference type="ChEBI" id="CHEBI:57642"/>
        <dbReference type="ChEBI" id="CHEBI:77875"/>
        <dbReference type="EC" id="2.5.1.72"/>
    </reaction>
    <physiologicalReaction direction="left-to-right" evidence="10">
        <dbReference type="Rhea" id="RHEA:25889"/>
    </physiologicalReaction>
</comment>
<keyword evidence="5 12" id="KW-0662">Pyridine nucleotide biosynthesis</keyword>
<dbReference type="AlphaFoldDB" id="A0A1F4SHD1"/>
<keyword evidence="6 12" id="KW-0808">Transferase</keyword>
<sequence length="303" mass="33736">MTNSLSEKIKELKVSRNSIILAHNYQLAEIQDAADFVGDSLELSIKASQIKDASLIVFCGVCFMAETAKILSPTKTVIMPDINAGCPMANMITGEDVRKLKRDNPDAKVVCYVNSTAEVKAESYICCTSANAQKIVESIKDTDDIIFIPDKYLGMNTAKKVPGKKFIYWNGYCPTHMRIMPQDIERAKQEHSSAVVIVHPECRTDVVELADQASSTGGMLKFAKEANAKEIIVGTEIGMLHRLQKENPDKKFYPVTDKAVCPNMKLTTLEKLLWALEEVKTEITVEKDVADRARKAIERMIES</sequence>
<dbReference type="PANTHER" id="PTHR30573:SF0">
    <property type="entry name" value="QUINOLINATE SYNTHASE, CHLOROPLASTIC"/>
    <property type="match status" value="1"/>
</dbReference>
<name>A0A1F4SHD1_UNCSA</name>
<dbReference type="InterPro" id="IPR023066">
    <property type="entry name" value="Quinolinate_synth_type2"/>
</dbReference>
<evidence type="ECO:0000256" key="2">
    <source>
        <dbReference type="ARBA" id="ARBA00005065"/>
    </source>
</evidence>
<dbReference type="PANTHER" id="PTHR30573">
    <property type="entry name" value="QUINOLINATE SYNTHETASE A"/>
    <property type="match status" value="1"/>
</dbReference>
<feature type="binding site" evidence="12">
    <location>
        <position position="86"/>
    </location>
    <ligand>
        <name>[4Fe-4S] cluster</name>
        <dbReference type="ChEBI" id="CHEBI:49883"/>
    </ligand>
</feature>
<keyword evidence="8 12" id="KW-0408">Iron</keyword>
<comment type="caution">
    <text evidence="13">The sequence shown here is derived from an EMBL/GenBank/DDBJ whole genome shotgun (WGS) entry which is preliminary data.</text>
</comment>
<gene>
    <name evidence="12" type="primary">nadA</name>
    <name evidence="13" type="ORF">A2310_05815</name>
</gene>
<feature type="binding site" evidence="12">
    <location>
        <begin position="112"/>
        <end position="114"/>
    </location>
    <ligand>
        <name>iminosuccinate</name>
        <dbReference type="ChEBI" id="CHEBI:77875"/>
    </ligand>
</feature>
<dbReference type="GO" id="GO:0051539">
    <property type="term" value="F:4 iron, 4 sulfur cluster binding"/>
    <property type="evidence" value="ECO:0007669"/>
    <property type="project" value="UniProtKB-KW"/>
</dbReference>
<dbReference type="GO" id="GO:0008987">
    <property type="term" value="F:quinolinate synthetase A activity"/>
    <property type="evidence" value="ECO:0007669"/>
    <property type="project" value="UniProtKB-UniRule"/>
</dbReference>
<evidence type="ECO:0000313" key="14">
    <source>
        <dbReference type="Proteomes" id="UP000178417"/>
    </source>
</evidence>
<evidence type="ECO:0000256" key="6">
    <source>
        <dbReference type="ARBA" id="ARBA00022679"/>
    </source>
</evidence>
<keyword evidence="4 12" id="KW-0004">4Fe-4S</keyword>
<feature type="binding site" evidence="12">
    <location>
        <begin position="199"/>
        <end position="201"/>
    </location>
    <ligand>
        <name>iminosuccinate</name>
        <dbReference type="ChEBI" id="CHEBI:77875"/>
    </ligand>
</feature>
<evidence type="ECO:0000256" key="12">
    <source>
        <dbReference type="HAMAP-Rule" id="MF_00568"/>
    </source>
</evidence>
<evidence type="ECO:0000256" key="3">
    <source>
        <dbReference type="ARBA" id="ARBA00012669"/>
    </source>
</evidence>
<feature type="binding site" evidence="12">
    <location>
        <position position="216"/>
    </location>
    <ligand>
        <name>iminosuccinate</name>
        <dbReference type="ChEBI" id="CHEBI:77875"/>
    </ligand>
</feature>
<dbReference type="InterPro" id="IPR003473">
    <property type="entry name" value="NadA"/>
</dbReference>
<dbReference type="InterPro" id="IPR036094">
    <property type="entry name" value="NadA_sf"/>
</dbReference>
<evidence type="ECO:0000313" key="13">
    <source>
        <dbReference type="EMBL" id="OGC19852.1"/>
    </source>
</evidence>
<proteinExistence type="inferred from homology"/>
<comment type="similarity">
    <text evidence="12">Belongs to the quinolinate synthase family. Type 2 subfamily.</text>
</comment>
<feature type="binding site" evidence="12">
    <location>
        <position position="173"/>
    </location>
    <ligand>
        <name>[4Fe-4S] cluster</name>
        <dbReference type="ChEBI" id="CHEBI:49883"/>
    </ligand>
</feature>
<keyword evidence="12" id="KW-0963">Cytoplasm</keyword>
<evidence type="ECO:0000256" key="5">
    <source>
        <dbReference type="ARBA" id="ARBA00022642"/>
    </source>
</evidence>
<dbReference type="GO" id="GO:0046872">
    <property type="term" value="F:metal ion binding"/>
    <property type="evidence" value="ECO:0007669"/>
    <property type="project" value="UniProtKB-KW"/>
</dbReference>
<protein>
    <recommendedName>
        <fullName evidence="11 12">Quinolinate synthase</fullName>
        <ecNumber evidence="3 12">2.5.1.72</ecNumber>
    </recommendedName>
</protein>
<keyword evidence="9 12" id="KW-0411">Iron-sulfur</keyword>
<comment type="subcellular location">
    <subcellularLocation>
        <location evidence="12">Cytoplasm</location>
    </subcellularLocation>
</comment>
<dbReference type="SUPFAM" id="SSF142754">
    <property type="entry name" value="NadA-like"/>
    <property type="match status" value="1"/>
</dbReference>
<evidence type="ECO:0000256" key="10">
    <source>
        <dbReference type="ARBA" id="ARBA00050125"/>
    </source>
</evidence>
<feature type="binding site" evidence="12">
    <location>
        <position position="23"/>
    </location>
    <ligand>
        <name>iminosuccinate</name>
        <dbReference type="ChEBI" id="CHEBI:77875"/>
    </ligand>
</feature>
<comment type="cofactor">
    <cofactor evidence="12">
        <name>[4Fe-4S] cluster</name>
        <dbReference type="ChEBI" id="CHEBI:49883"/>
    </cofactor>
    <text evidence="12">Binds 1 [4Fe-4S] cluster per subunit.</text>
</comment>
<accession>A0A1F4SHD1</accession>
<feature type="binding site" evidence="12">
    <location>
        <position position="129"/>
    </location>
    <ligand>
        <name>iminosuccinate</name>
        <dbReference type="ChEBI" id="CHEBI:77875"/>
    </ligand>
</feature>
<dbReference type="EMBL" id="MEUB01000058">
    <property type="protein sequence ID" value="OGC19852.1"/>
    <property type="molecule type" value="Genomic_DNA"/>
</dbReference>
<dbReference type="EC" id="2.5.1.72" evidence="3 12"/>
<dbReference type="GO" id="GO:0005829">
    <property type="term" value="C:cytosol"/>
    <property type="evidence" value="ECO:0007669"/>
    <property type="project" value="TreeGrafter"/>
</dbReference>
<comment type="function">
    <text evidence="1 12">Catalyzes the condensation of iminoaspartate with dihydroxyacetone phosphate to form quinolinate.</text>
</comment>
<dbReference type="NCBIfam" id="TIGR00550">
    <property type="entry name" value="nadA"/>
    <property type="match status" value="1"/>
</dbReference>
<organism evidence="13 14">
    <name type="scientific">candidate division WOR-1 bacterium RIFOXYB2_FULL_37_13</name>
    <dbReference type="NCBI Taxonomy" id="1802579"/>
    <lineage>
        <taxon>Bacteria</taxon>
        <taxon>Bacillati</taxon>
        <taxon>Saganbacteria</taxon>
    </lineage>
</organism>
<comment type="pathway">
    <text evidence="2 12">Cofactor biosynthesis; NAD(+) biosynthesis; quinolinate from iminoaspartate: step 1/1.</text>
</comment>
<keyword evidence="7 12" id="KW-0479">Metal-binding</keyword>
<dbReference type="GO" id="GO:0034628">
    <property type="term" value="P:'de novo' NAD+ biosynthetic process from L-aspartate"/>
    <property type="evidence" value="ECO:0007669"/>
    <property type="project" value="TreeGrafter"/>
</dbReference>
<evidence type="ECO:0000256" key="8">
    <source>
        <dbReference type="ARBA" id="ARBA00023004"/>
    </source>
</evidence>
<dbReference type="Pfam" id="PF02445">
    <property type="entry name" value="NadA"/>
    <property type="match status" value="1"/>
</dbReference>
<feature type="binding site" evidence="12">
    <location>
        <position position="40"/>
    </location>
    <ligand>
        <name>iminosuccinate</name>
        <dbReference type="ChEBI" id="CHEBI:77875"/>
    </ligand>
</feature>
<dbReference type="STRING" id="1802579.A2310_05815"/>
<dbReference type="NCBIfam" id="NF006879">
    <property type="entry name" value="PRK09375.1-4"/>
    <property type="match status" value="1"/>
</dbReference>
<dbReference type="Gene3D" id="3.40.50.10800">
    <property type="entry name" value="NadA-like"/>
    <property type="match status" value="3"/>
</dbReference>
<reference evidence="13 14" key="1">
    <citation type="journal article" date="2016" name="Nat. Commun.">
        <title>Thousands of microbial genomes shed light on interconnected biogeochemical processes in an aquifer system.</title>
        <authorList>
            <person name="Anantharaman K."/>
            <person name="Brown C.T."/>
            <person name="Hug L.A."/>
            <person name="Sharon I."/>
            <person name="Castelle C.J."/>
            <person name="Probst A.J."/>
            <person name="Thomas B.C."/>
            <person name="Singh A."/>
            <person name="Wilkins M.J."/>
            <person name="Karaoz U."/>
            <person name="Brodie E.L."/>
            <person name="Williams K.H."/>
            <person name="Hubbard S.S."/>
            <person name="Banfield J.F."/>
        </authorList>
    </citation>
    <scope>NUCLEOTIDE SEQUENCE [LARGE SCALE GENOMIC DNA]</scope>
</reference>
<evidence type="ECO:0000256" key="9">
    <source>
        <dbReference type="ARBA" id="ARBA00023014"/>
    </source>
</evidence>
<dbReference type="Proteomes" id="UP000178417">
    <property type="component" value="Unassembled WGS sequence"/>
</dbReference>
<evidence type="ECO:0000256" key="4">
    <source>
        <dbReference type="ARBA" id="ARBA00022485"/>
    </source>
</evidence>
<evidence type="ECO:0000256" key="7">
    <source>
        <dbReference type="ARBA" id="ARBA00022723"/>
    </source>
</evidence>
<dbReference type="NCBIfam" id="NF006878">
    <property type="entry name" value="PRK09375.1-2"/>
    <property type="match status" value="1"/>
</dbReference>
<dbReference type="UniPathway" id="UPA00253">
    <property type="reaction ID" value="UER00327"/>
</dbReference>
<dbReference type="HAMAP" id="MF_00568">
    <property type="entry name" value="NadA_type2"/>
    <property type="match status" value="1"/>
</dbReference>
<feature type="binding site" evidence="12">
    <location>
        <position position="261"/>
    </location>
    <ligand>
        <name>[4Fe-4S] cluster</name>
        <dbReference type="ChEBI" id="CHEBI:49883"/>
    </ligand>
</feature>
<evidence type="ECO:0000256" key="1">
    <source>
        <dbReference type="ARBA" id="ARBA00003791"/>
    </source>
</evidence>
<evidence type="ECO:0000256" key="11">
    <source>
        <dbReference type="ARBA" id="ARBA00073059"/>
    </source>
</evidence>